<dbReference type="RefSeq" id="WP_041154521.1">
    <property type="nucleotide sequence ID" value="NZ_CBCRVP010000003.1"/>
</dbReference>
<feature type="domain" description="4Fe-4S ferredoxin-type" evidence="6">
    <location>
        <begin position="49"/>
        <end position="94"/>
    </location>
</feature>
<dbReference type="PANTHER" id="PTHR24960">
    <property type="entry name" value="PHOTOSYSTEM I IRON-SULFUR CENTER-RELATED"/>
    <property type="match status" value="1"/>
</dbReference>
<keyword evidence="4" id="KW-0408">Iron</keyword>
<dbReference type="OrthoDB" id="9808559at2"/>
<dbReference type="STRING" id="50718.SU60_04505"/>
<evidence type="ECO:0000313" key="8">
    <source>
        <dbReference type="EMBL" id="KIN11795.1"/>
    </source>
</evidence>
<dbReference type="InterPro" id="IPR017896">
    <property type="entry name" value="4Fe4S_Fe-S-bd"/>
</dbReference>
<keyword evidence="3" id="KW-0677">Repeat</keyword>
<proteinExistence type="predicted"/>
<evidence type="ECO:0000256" key="4">
    <source>
        <dbReference type="ARBA" id="ARBA00023004"/>
    </source>
</evidence>
<organism evidence="8 9">
    <name type="scientific">Vibrio mytili</name>
    <dbReference type="NCBI Taxonomy" id="50718"/>
    <lineage>
        <taxon>Bacteria</taxon>
        <taxon>Pseudomonadati</taxon>
        <taxon>Pseudomonadota</taxon>
        <taxon>Gammaproteobacteria</taxon>
        <taxon>Vibrionales</taxon>
        <taxon>Vibrionaceae</taxon>
        <taxon>Vibrio</taxon>
    </lineage>
</organism>
<evidence type="ECO:0000256" key="2">
    <source>
        <dbReference type="ARBA" id="ARBA00022723"/>
    </source>
</evidence>
<evidence type="ECO:0000259" key="6">
    <source>
        <dbReference type="Pfam" id="PF12838"/>
    </source>
</evidence>
<feature type="domain" description="Light dependent period A-like Fe-S cluster-binding" evidence="7">
    <location>
        <begin position="121"/>
        <end position="166"/>
    </location>
</feature>
<reference evidence="8 9" key="1">
    <citation type="submission" date="2015-01" db="EMBL/GenBank/DDBJ databases">
        <title>Draft genome of Vibrio mytili type strain CAIM 528.</title>
        <authorList>
            <person name="Gonzalez-Castillo A."/>
            <person name="Gomez-Gil B."/>
            <person name="Enciso-Ibarra J."/>
        </authorList>
    </citation>
    <scope>NUCLEOTIDE SEQUENCE [LARGE SCALE GENOMIC DNA]</scope>
    <source>
        <strain evidence="8 9">CAIM 528</strain>
    </source>
</reference>
<evidence type="ECO:0000256" key="5">
    <source>
        <dbReference type="ARBA" id="ARBA00023014"/>
    </source>
</evidence>
<comment type="caution">
    <text evidence="8">The sequence shown here is derived from an EMBL/GenBank/DDBJ whole genome shotgun (WGS) entry which is preliminary data.</text>
</comment>
<dbReference type="InterPro" id="IPR017900">
    <property type="entry name" value="4Fe4S_Fe_S_CS"/>
</dbReference>
<dbReference type="AlphaFoldDB" id="A0A0C3I9X1"/>
<accession>A0A0C3I9X1</accession>
<evidence type="ECO:0000313" key="9">
    <source>
        <dbReference type="Proteomes" id="UP000031977"/>
    </source>
</evidence>
<sequence>MNEQIDSSRRGFLGRFRQPVKDLQQQEVTPRSVARPPRAVDEVLFIRLCDGCGECVKACSNSVIELSDHLAQLNLDYNECSLCGECIDACPTDALNACVELDINLRPHFAQDCNNYLQMECQQCAASCPQSAITIQTDELPEINNELCNGCGQCRPQCYVSAITMQLYNKQN</sequence>
<dbReference type="InterPro" id="IPR004496">
    <property type="entry name" value="NapF"/>
</dbReference>
<dbReference type="PANTHER" id="PTHR24960:SF79">
    <property type="entry name" value="PHOTOSYSTEM I IRON-SULFUR CENTER"/>
    <property type="match status" value="1"/>
</dbReference>
<dbReference type="Proteomes" id="UP000031977">
    <property type="component" value="Unassembled WGS sequence"/>
</dbReference>
<dbReference type="Gene3D" id="3.30.70.20">
    <property type="match status" value="2"/>
</dbReference>
<name>A0A0C3I9X1_9VIBR</name>
<keyword evidence="5" id="KW-0411">Iron-sulfur</keyword>
<dbReference type="EMBL" id="JXOK01000010">
    <property type="protein sequence ID" value="KIN11795.1"/>
    <property type="molecule type" value="Genomic_DNA"/>
</dbReference>
<dbReference type="GO" id="GO:0046872">
    <property type="term" value="F:metal ion binding"/>
    <property type="evidence" value="ECO:0007669"/>
    <property type="project" value="UniProtKB-KW"/>
</dbReference>
<dbReference type="PROSITE" id="PS00198">
    <property type="entry name" value="4FE4S_FER_1"/>
    <property type="match status" value="1"/>
</dbReference>
<dbReference type="InterPro" id="IPR050157">
    <property type="entry name" value="PSI_iron-sulfur_center"/>
</dbReference>
<dbReference type="SUPFAM" id="SSF54862">
    <property type="entry name" value="4Fe-4S ferredoxins"/>
    <property type="match status" value="1"/>
</dbReference>
<protein>
    <submittedName>
        <fullName evidence="8">Ferredoxin</fullName>
    </submittedName>
</protein>
<evidence type="ECO:0000259" key="7">
    <source>
        <dbReference type="Pfam" id="PF25160"/>
    </source>
</evidence>
<evidence type="ECO:0000256" key="3">
    <source>
        <dbReference type="ARBA" id="ARBA00022737"/>
    </source>
</evidence>
<evidence type="ECO:0000256" key="1">
    <source>
        <dbReference type="ARBA" id="ARBA00022485"/>
    </source>
</evidence>
<dbReference type="CDD" id="cd10564">
    <property type="entry name" value="NapF_like"/>
    <property type="match status" value="1"/>
</dbReference>
<keyword evidence="1" id="KW-0004">4Fe-4S</keyword>
<dbReference type="NCBIfam" id="TIGR00402">
    <property type="entry name" value="napF"/>
    <property type="match status" value="1"/>
</dbReference>
<keyword evidence="2" id="KW-0479">Metal-binding</keyword>
<dbReference type="InterPro" id="IPR057431">
    <property type="entry name" value="LdpA_Fe-S-bd"/>
</dbReference>
<keyword evidence="9" id="KW-1185">Reference proteome</keyword>
<gene>
    <name evidence="8" type="ORF">SU60_04505</name>
</gene>
<dbReference type="Pfam" id="PF25160">
    <property type="entry name" value="LdpA_Fe-S-bd"/>
    <property type="match status" value="1"/>
</dbReference>
<dbReference type="Pfam" id="PF12838">
    <property type="entry name" value="Fer4_7"/>
    <property type="match status" value="1"/>
</dbReference>
<dbReference type="GO" id="GO:0051539">
    <property type="term" value="F:4 iron, 4 sulfur cluster binding"/>
    <property type="evidence" value="ECO:0007669"/>
    <property type="project" value="UniProtKB-KW"/>
</dbReference>